<protein>
    <submittedName>
        <fullName evidence="4">30S ribosomal protein S17</fullName>
    </submittedName>
</protein>
<dbReference type="GO" id="GO:0022627">
    <property type="term" value="C:cytosolic small ribosomal subunit"/>
    <property type="evidence" value="ECO:0007669"/>
    <property type="project" value="TreeGrafter"/>
</dbReference>
<dbReference type="SUPFAM" id="SSF50249">
    <property type="entry name" value="Nucleic acid-binding proteins"/>
    <property type="match status" value="1"/>
</dbReference>
<evidence type="ECO:0000313" key="5">
    <source>
        <dbReference type="Proteomes" id="UP000178448"/>
    </source>
</evidence>
<dbReference type="InterPro" id="IPR000266">
    <property type="entry name" value="Ribosomal_uS17"/>
</dbReference>
<evidence type="ECO:0000313" key="4">
    <source>
        <dbReference type="EMBL" id="OGG04999.1"/>
    </source>
</evidence>
<proteinExistence type="inferred from homology"/>
<dbReference type="PANTHER" id="PTHR10744:SF1">
    <property type="entry name" value="SMALL RIBOSOMAL SUBUNIT PROTEIN US17M"/>
    <property type="match status" value="1"/>
</dbReference>
<dbReference type="PANTHER" id="PTHR10744">
    <property type="entry name" value="40S RIBOSOMAL PROTEIN S11 FAMILY MEMBER"/>
    <property type="match status" value="1"/>
</dbReference>
<dbReference type="GO" id="GO:0003735">
    <property type="term" value="F:structural constituent of ribosome"/>
    <property type="evidence" value="ECO:0007669"/>
    <property type="project" value="InterPro"/>
</dbReference>
<evidence type="ECO:0000256" key="1">
    <source>
        <dbReference type="ARBA" id="ARBA00010254"/>
    </source>
</evidence>
<keyword evidence="3" id="KW-0687">Ribonucleoprotein</keyword>
<dbReference type="AlphaFoldDB" id="A0A1F5YXS6"/>
<accession>A0A1F5YXS6</accession>
<comment type="similarity">
    <text evidence="1">Belongs to the universal ribosomal protein uS17 family.</text>
</comment>
<dbReference type="CDD" id="cd00364">
    <property type="entry name" value="Ribosomal_uS17"/>
    <property type="match status" value="1"/>
</dbReference>
<dbReference type="Gene3D" id="2.40.50.140">
    <property type="entry name" value="Nucleic acid-binding proteins"/>
    <property type="match status" value="1"/>
</dbReference>
<keyword evidence="2 4" id="KW-0689">Ribosomal protein</keyword>
<dbReference type="Proteomes" id="UP000178448">
    <property type="component" value="Unassembled WGS sequence"/>
</dbReference>
<dbReference type="InterPro" id="IPR012340">
    <property type="entry name" value="NA-bd_OB-fold"/>
</dbReference>
<dbReference type="PRINTS" id="PR00973">
    <property type="entry name" value="RIBOSOMALS17"/>
</dbReference>
<comment type="caution">
    <text evidence="4">The sequence shown here is derived from an EMBL/GenBank/DDBJ whole genome shotgun (WGS) entry which is preliminary data.</text>
</comment>
<sequence length="88" mass="10232">MKNNQKKEGIIQKGLTGSVVSVRQKQTAIVEVMSIKRHPIYKKTVRRTRRYAAHNLLNDLKVGDKVLILPVRPMSRTKYYRIAEKITK</sequence>
<organism evidence="4 5">
    <name type="scientific">Candidatus Gottesmanbacteria bacterium RBG_16_52_11</name>
    <dbReference type="NCBI Taxonomy" id="1798374"/>
    <lineage>
        <taxon>Bacteria</taxon>
        <taxon>Candidatus Gottesmaniibacteriota</taxon>
    </lineage>
</organism>
<dbReference type="STRING" id="1798374.A2Z33_06950"/>
<dbReference type="EMBL" id="MFJD01000001">
    <property type="protein sequence ID" value="OGG04999.1"/>
    <property type="molecule type" value="Genomic_DNA"/>
</dbReference>
<evidence type="ECO:0000256" key="2">
    <source>
        <dbReference type="ARBA" id="ARBA00022980"/>
    </source>
</evidence>
<reference evidence="4 5" key="1">
    <citation type="journal article" date="2016" name="Nat. Commun.">
        <title>Thousands of microbial genomes shed light on interconnected biogeochemical processes in an aquifer system.</title>
        <authorList>
            <person name="Anantharaman K."/>
            <person name="Brown C.T."/>
            <person name="Hug L.A."/>
            <person name="Sharon I."/>
            <person name="Castelle C.J."/>
            <person name="Probst A.J."/>
            <person name="Thomas B.C."/>
            <person name="Singh A."/>
            <person name="Wilkins M.J."/>
            <person name="Karaoz U."/>
            <person name="Brodie E.L."/>
            <person name="Williams K.H."/>
            <person name="Hubbard S.S."/>
            <person name="Banfield J.F."/>
        </authorList>
    </citation>
    <scope>NUCLEOTIDE SEQUENCE [LARGE SCALE GENOMIC DNA]</scope>
</reference>
<gene>
    <name evidence="4" type="ORF">A2Z33_06950</name>
</gene>
<dbReference type="GO" id="GO:0006412">
    <property type="term" value="P:translation"/>
    <property type="evidence" value="ECO:0007669"/>
    <property type="project" value="InterPro"/>
</dbReference>
<name>A0A1F5YXS6_9BACT</name>
<dbReference type="NCBIfam" id="NF004123">
    <property type="entry name" value="PRK05610.1"/>
    <property type="match status" value="1"/>
</dbReference>
<evidence type="ECO:0000256" key="3">
    <source>
        <dbReference type="ARBA" id="ARBA00023274"/>
    </source>
</evidence>
<dbReference type="Pfam" id="PF00366">
    <property type="entry name" value="Ribosomal_S17"/>
    <property type="match status" value="1"/>
</dbReference>